<dbReference type="PANTHER" id="PTHR46692">
    <property type="entry name" value="INOSINE-URIDINE PREFERRING NUCLEOSIDE HYDROLASE FAMILY PROTEIN"/>
    <property type="match status" value="1"/>
</dbReference>
<feature type="signal peptide" evidence="1">
    <location>
        <begin position="1"/>
        <end position="23"/>
    </location>
</feature>
<accession>A0A2U1NVK1</accession>
<dbReference type="Proteomes" id="UP000245207">
    <property type="component" value="Unassembled WGS sequence"/>
</dbReference>
<gene>
    <name evidence="2" type="ORF">CTI12_AA223590</name>
</gene>
<evidence type="ECO:0000313" key="2">
    <source>
        <dbReference type="EMBL" id="PWA77518.1"/>
    </source>
</evidence>
<dbReference type="GO" id="GO:0016799">
    <property type="term" value="F:hydrolase activity, hydrolyzing N-glycosyl compounds"/>
    <property type="evidence" value="ECO:0007669"/>
    <property type="project" value="InterPro"/>
</dbReference>
<sequence>MKVSWLWSSFICTLIIAITGIAASSNVYGAVPHRILLDTDVDTDDFFAILYLLKLNRSEFSLEVMNLSSNLKCISTTLK</sequence>
<keyword evidence="2" id="KW-0378">Hydrolase</keyword>
<name>A0A2U1NVK1_ARTAN</name>
<dbReference type="SUPFAM" id="SSF53590">
    <property type="entry name" value="Nucleoside hydrolase"/>
    <property type="match status" value="1"/>
</dbReference>
<feature type="chain" id="PRO_5015631025" evidence="1">
    <location>
        <begin position="24"/>
        <end position="79"/>
    </location>
</feature>
<keyword evidence="3" id="KW-1185">Reference proteome</keyword>
<organism evidence="2 3">
    <name type="scientific">Artemisia annua</name>
    <name type="common">Sweet wormwood</name>
    <dbReference type="NCBI Taxonomy" id="35608"/>
    <lineage>
        <taxon>Eukaryota</taxon>
        <taxon>Viridiplantae</taxon>
        <taxon>Streptophyta</taxon>
        <taxon>Embryophyta</taxon>
        <taxon>Tracheophyta</taxon>
        <taxon>Spermatophyta</taxon>
        <taxon>Magnoliopsida</taxon>
        <taxon>eudicotyledons</taxon>
        <taxon>Gunneridae</taxon>
        <taxon>Pentapetalae</taxon>
        <taxon>asterids</taxon>
        <taxon>campanulids</taxon>
        <taxon>Asterales</taxon>
        <taxon>Asteraceae</taxon>
        <taxon>Asteroideae</taxon>
        <taxon>Anthemideae</taxon>
        <taxon>Artemisiinae</taxon>
        <taxon>Artemisia</taxon>
    </lineage>
</organism>
<evidence type="ECO:0000313" key="3">
    <source>
        <dbReference type="Proteomes" id="UP000245207"/>
    </source>
</evidence>
<dbReference type="AlphaFoldDB" id="A0A2U1NVK1"/>
<comment type="caution">
    <text evidence="2">The sequence shown here is derived from an EMBL/GenBank/DDBJ whole genome shotgun (WGS) entry which is preliminary data.</text>
</comment>
<reference evidence="2 3" key="1">
    <citation type="journal article" date="2018" name="Mol. Plant">
        <title>The genome of Artemisia annua provides insight into the evolution of Asteraceae family and artemisinin biosynthesis.</title>
        <authorList>
            <person name="Shen Q."/>
            <person name="Zhang L."/>
            <person name="Liao Z."/>
            <person name="Wang S."/>
            <person name="Yan T."/>
            <person name="Shi P."/>
            <person name="Liu M."/>
            <person name="Fu X."/>
            <person name="Pan Q."/>
            <person name="Wang Y."/>
            <person name="Lv Z."/>
            <person name="Lu X."/>
            <person name="Zhang F."/>
            <person name="Jiang W."/>
            <person name="Ma Y."/>
            <person name="Chen M."/>
            <person name="Hao X."/>
            <person name="Li L."/>
            <person name="Tang Y."/>
            <person name="Lv G."/>
            <person name="Zhou Y."/>
            <person name="Sun X."/>
            <person name="Brodelius P.E."/>
            <person name="Rose J.K.C."/>
            <person name="Tang K."/>
        </authorList>
    </citation>
    <scope>NUCLEOTIDE SEQUENCE [LARGE SCALE GENOMIC DNA]</scope>
    <source>
        <strain evidence="3">cv. Huhao1</strain>
        <tissue evidence="2">Leaf</tissue>
    </source>
</reference>
<dbReference type="STRING" id="35608.A0A2U1NVK1"/>
<dbReference type="EMBL" id="PKPP01002115">
    <property type="protein sequence ID" value="PWA77518.1"/>
    <property type="molecule type" value="Genomic_DNA"/>
</dbReference>
<dbReference type="InterPro" id="IPR036452">
    <property type="entry name" value="Ribo_hydro-like"/>
</dbReference>
<proteinExistence type="predicted"/>
<keyword evidence="1" id="KW-0732">Signal</keyword>
<protein>
    <submittedName>
        <fullName evidence="2">Inosine/uridine-preferring nucleoside hydrolase domain-containing protein</fullName>
    </submittedName>
</protein>
<dbReference type="Gene3D" id="3.90.245.10">
    <property type="entry name" value="Ribonucleoside hydrolase-like"/>
    <property type="match status" value="1"/>
</dbReference>
<evidence type="ECO:0000256" key="1">
    <source>
        <dbReference type="SAM" id="SignalP"/>
    </source>
</evidence>
<dbReference type="PANTHER" id="PTHR46692:SF1">
    <property type="entry name" value="NUCLEOSIDE HYDROLASE 3-RELATED"/>
    <property type="match status" value="1"/>
</dbReference>